<evidence type="ECO:0000313" key="3">
    <source>
        <dbReference type="Proteomes" id="UP000523447"/>
    </source>
</evidence>
<sequence length="54" mass="5800">MGVFGEMFPGKKLTDESGGDSDGQEYRPRLDLDLDAGVIRFAGPAPRAQDESAE</sequence>
<proteinExistence type="predicted"/>
<dbReference type="EMBL" id="JAAXPE010000046">
    <property type="protein sequence ID" value="NKY89442.1"/>
    <property type="molecule type" value="Genomic_DNA"/>
</dbReference>
<gene>
    <name evidence="2" type="ORF">HGA07_28075</name>
</gene>
<evidence type="ECO:0000313" key="2">
    <source>
        <dbReference type="EMBL" id="NKY89442.1"/>
    </source>
</evidence>
<name>A0A7X6M592_9NOCA</name>
<protein>
    <submittedName>
        <fullName evidence="2">Uncharacterized protein</fullName>
    </submittedName>
</protein>
<evidence type="ECO:0000256" key="1">
    <source>
        <dbReference type="SAM" id="MobiDB-lite"/>
    </source>
</evidence>
<dbReference type="RefSeq" id="WP_168441338.1">
    <property type="nucleotide sequence ID" value="NZ_CAWPHS010000041.1"/>
</dbReference>
<keyword evidence="3" id="KW-1185">Reference proteome</keyword>
<accession>A0A7X6M592</accession>
<comment type="caution">
    <text evidence="2">The sequence shown here is derived from an EMBL/GenBank/DDBJ whole genome shotgun (WGS) entry which is preliminary data.</text>
</comment>
<dbReference type="AlphaFoldDB" id="A0A7X6M592"/>
<reference evidence="2 3" key="1">
    <citation type="submission" date="2020-04" db="EMBL/GenBank/DDBJ databases">
        <title>MicrobeNet Type strains.</title>
        <authorList>
            <person name="Nicholson A.C."/>
        </authorList>
    </citation>
    <scope>NUCLEOTIDE SEQUENCE [LARGE SCALE GENOMIC DNA]</scope>
    <source>
        <strain evidence="2 3">DSM 44445</strain>
    </source>
</reference>
<feature type="region of interest" description="Disordered" evidence="1">
    <location>
        <begin position="1"/>
        <end position="27"/>
    </location>
</feature>
<organism evidence="2 3">
    <name type="scientific">Nocardia veterana</name>
    <dbReference type="NCBI Taxonomy" id="132249"/>
    <lineage>
        <taxon>Bacteria</taxon>
        <taxon>Bacillati</taxon>
        <taxon>Actinomycetota</taxon>
        <taxon>Actinomycetes</taxon>
        <taxon>Mycobacteriales</taxon>
        <taxon>Nocardiaceae</taxon>
        <taxon>Nocardia</taxon>
    </lineage>
</organism>
<dbReference type="Proteomes" id="UP000523447">
    <property type="component" value="Unassembled WGS sequence"/>
</dbReference>